<evidence type="ECO:0000313" key="2">
    <source>
        <dbReference type="EMBL" id="SHK51505.1"/>
    </source>
</evidence>
<dbReference type="InterPro" id="IPR051396">
    <property type="entry name" value="Bact_Antivir_Def_Nuclease"/>
</dbReference>
<protein>
    <submittedName>
        <fullName evidence="2">ATPase/GTPase, AAA15 family</fullName>
    </submittedName>
</protein>
<proteinExistence type="predicted"/>
<dbReference type="PANTHER" id="PTHR43581:SF4">
    <property type="entry name" value="ATP_GTP PHOSPHATASE"/>
    <property type="match status" value="1"/>
</dbReference>
<dbReference type="Gene3D" id="3.40.50.300">
    <property type="entry name" value="P-loop containing nucleotide triphosphate hydrolases"/>
    <property type="match status" value="1"/>
</dbReference>
<sequence length="356" mass="40110">MEKQLILNGMNIHHFRGINELEINDLSFVNVLAGPNNCGKTSALEAIRILSNPSDIGQLISLSAIRVSVSPEARKKNIVQYVLSVFQKDTESDEASASYRIKIGANIKNIRYLYEAGGTVGKITNTSGEPQTMMDLSVKISNTSSKKPKYKYDKIINNTDTLFTADENDLYHVTYVFSGINYYRTTANAIKDYIINNGKEELIEIIKPFDDTIMDISIIDEDIYLHSTIRGVLPLFSYGAGMQKALCLAVEIANCKNGIILVDEIDNAIHVSAFRDVFYWFLNACRKYHVQAFITTHSAEALDAILSIAHSHFSQDDLLRVITLRKDNASQITRSKIRTGEEAYNDREDYELELRI</sequence>
<dbReference type="EMBL" id="FRBC01000006">
    <property type="protein sequence ID" value="SHK51505.1"/>
    <property type="molecule type" value="Genomic_DNA"/>
</dbReference>
<dbReference type="GO" id="GO:0005524">
    <property type="term" value="F:ATP binding"/>
    <property type="evidence" value="ECO:0007669"/>
    <property type="project" value="InterPro"/>
</dbReference>
<dbReference type="Pfam" id="PF13304">
    <property type="entry name" value="AAA_21"/>
    <property type="match status" value="1"/>
</dbReference>
<dbReference type="Proteomes" id="UP000184263">
    <property type="component" value="Unassembled WGS sequence"/>
</dbReference>
<dbReference type="SUPFAM" id="SSF52540">
    <property type="entry name" value="P-loop containing nucleoside triphosphate hydrolases"/>
    <property type="match status" value="1"/>
</dbReference>
<dbReference type="InterPro" id="IPR027417">
    <property type="entry name" value="P-loop_NTPase"/>
</dbReference>
<dbReference type="RefSeq" id="WP_073088599.1">
    <property type="nucleotide sequence ID" value="NZ_FRBC01000006.1"/>
</dbReference>
<dbReference type="GO" id="GO:0016887">
    <property type="term" value="F:ATP hydrolysis activity"/>
    <property type="evidence" value="ECO:0007669"/>
    <property type="project" value="InterPro"/>
</dbReference>
<reference evidence="2 3" key="1">
    <citation type="submission" date="2016-11" db="EMBL/GenBank/DDBJ databases">
        <authorList>
            <person name="Jaros S."/>
            <person name="Januszkiewicz K."/>
            <person name="Wedrychowicz H."/>
        </authorList>
    </citation>
    <scope>NUCLEOTIDE SEQUENCE [LARGE SCALE GENOMIC DNA]</scope>
    <source>
        <strain evidence="2 3">HD4</strain>
    </source>
</reference>
<evidence type="ECO:0000313" key="3">
    <source>
        <dbReference type="Proteomes" id="UP000184263"/>
    </source>
</evidence>
<gene>
    <name evidence="2" type="ORF">SAMN05216582_10655</name>
</gene>
<accession>A0A1M6T3E3</accession>
<organism evidence="2 3">
    <name type="scientific">Selenomonas ruminantium</name>
    <dbReference type="NCBI Taxonomy" id="971"/>
    <lineage>
        <taxon>Bacteria</taxon>
        <taxon>Bacillati</taxon>
        <taxon>Bacillota</taxon>
        <taxon>Negativicutes</taxon>
        <taxon>Selenomonadales</taxon>
        <taxon>Selenomonadaceae</taxon>
        <taxon>Selenomonas</taxon>
    </lineage>
</organism>
<evidence type="ECO:0000259" key="1">
    <source>
        <dbReference type="Pfam" id="PF13304"/>
    </source>
</evidence>
<dbReference type="PANTHER" id="PTHR43581">
    <property type="entry name" value="ATP/GTP PHOSPHATASE"/>
    <property type="match status" value="1"/>
</dbReference>
<name>A0A1M6T3E3_SELRU</name>
<dbReference type="OrthoDB" id="9801813at2"/>
<feature type="domain" description="ATPase AAA-type core" evidence="1">
    <location>
        <begin position="29"/>
        <end position="303"/>
    </location>
</feature>
<dbReference type="InterPro" id="IPR003959">
    <property type="entry name" value="ATPase_AAA_core"/>
</dbReference>
<dbReference type="AlphaFoldDB" id="A0A1M6T3E3"/>